<dbReference type="SUPFAM" id="SSF51905">
    <property type="entry name" value="FAD/NAD(P)-binding domain"/>
    <property type="match status" value="1"/>
</dbReference>
<proteinExistence type="inferred from homology"/>
<evidence type="ECO:0000256" key="4">
    <source>
        <dbReference type="ARBA" id="ARBA00022737"/>
    </source>
</evidence>
<dbReference type="InterPro" id="IPR001005">
    <property type="entry name" value="SANT/Myb"/>
</dbReference>
<dbReference type="InterPro" id="IPR017930">
    <property type="entry name" value="Myb_dom"/>
</dbReference>
<dbReference type="SUPFAM" id="SSF46689">
    <property type="entry name" value="Homeodomain-like"/>
    <property type="match status" value="1"/>
</dbReference>
<dbReference type="FunFam" id="1.10.10.60:FF:000010">
    <property type="entry name" value="Transcriptional activator Myb isoform A"/>
    <property type="match status" value="1"/>
</dbReference>
<evidence type="ECO:0000256" key="7">
    <source>
        <dbReference type="SAM" id="MobiDB-lite"/>
    </source>
</evidence>
<dbReference type="Pfam" id="PF01134">
    <property type="entry name" value="GIDA"/>
    <property type="match status" value="2"/>
</dbReference>
<dbReference type="InterPro" id="IPR040131">
    <property type="entry name" value="MnmG_N"/>
</dbReference>
<organism evidence="10 11">
    <name type="scientific">Apatococcus fuscideae</name>
    <dbReference type="NCBI Taxonomy" id="2026836"/>
    <lineage>
        <taxon>Eukaryota</taxon>
        <taxon>Viridiplantae</taxon>
        <taxon>Chlorophyta</taxon>
        <taxon>core chlorophytes</taxon>
        <taxon>Trebouxiophyceae</taxon>
        <taxon>Chlorellales</taxon>
        <taxon>Chlorellaceae</taxon>
        <taxon>Apatococcus</taxon>
    </lineage>
</organism>
<evidence type="ECO:0000313" key="11">
    <source>
        <dbReference type="Proteomes" id="UP001485043"/>
    </source>
</evidence>
<name>A0AAW1SNW8_9CHLO</name>
<keyword evidence="4" id="KW-0677">Repeat</keyword>
<dbReference type="PANTHER" id="PTHR11806">
    <property type="entry name" value="GLUCOSE INHIBITED DIVISION PROTEIN A"/>
    <property type="match status" value="1"/>
</dbReference>
<evidence type="ECO:0000256" key="2">
    <source>
        <dbReference type="ARBA" id="ARBA00007653"/>
    </source>
</evidence>
<comment type="similarity">
    <text evidence="2">Belongs to the MnmG family.</text>
</comment>
<dbReference type="FunFam" id="3.50.50.60:FF:000002">
    <property type="entry name" value="tRNA uridine 5-carboxymethylaminomethyl modification enzyme MnmG"/>
    <property type="match status" value="1"/>
</dbReference>
<dbReference type="Gene3D" id="3.50.50.60">
    <property type="entry name" value="FAD/NAD(P)-binding domain"/>
    <property type="match status" value="2"/>
</dbReference>
<dbReference type="GO" id="GO:0030488">
    <property type="term" value="P:tRNA methylation"/>
    <property type="evidence" value="ECO:0007669"/>
    <property type="project" value="TreeGrafter"/>
</dbReference>
<dbReference type="Proteomes" id="UP001485043">
    <property type="component" value="Unassembled WGS sequence"/>
</dbReference>
<feature type="domain" description="Myb-like" evidence="8">
    <location>
        <begin position="729"/>
        <end position="775"/>
    </location>
</feature>
<dbReference type="CDD" id="cd00167">
    <property type="entry name" value="SANT"/>
    <property type="match status" value="1"/>
</dbReference>
<feature type="compositionally biased region" description="Basic residues" evidence="7">
    <location>
        <begin position="715"/>
        <end position="726"/>
    </location>
</feature>
<dbReference type="InterPro" id="IPR009057">
    <property type="entry name" value="Homeodomain-like_sf"/>
</dbReference>
<feature type="compositionally biased region" description="Low complexity" evidence="7">
    <location>
        <begin position="236"/>
        <end position="245"/>
    </location>
</feature>
<sequence>MSWWSRAVAEGLLLRQQRQSLGCSSTRARRSLSSFGSNRDVDVVVVGGGHAGCEAAAAAARRGAQTVLVTPSPAASVGEMSCNPSIGGLAKGTLVREVDALGGLMGRVADLAGIQFRVLNASKGPAVRGPRAQMDRGLYKAALQDALKAQDGLQIAGGAVTSLLLEPCPPTPFPATLNGTTSLPHSVAHTQQRVAGVQLASGEQITAGAVVITTGTFLKGTIHVGSKTRPAGRMPSSAASQASSGLSPAVDAASASNAVDASDETAAKASDGLAAQLASAGFQLGRLKTGTPPRLDAGSIDFALMEEQPGDEQPTPFSFLNLASDPLWLPSRRQVPCHGTRTTAATEAWVLGCVQSGRGARFAGDRRPIEPRYCPSLETKCSRFPGQTHHIWLEPEGLDSTVIYPNGLSNSMEPEDQIQLLRTVPGLEQAQMLVPAYAVEYDYVDPRGLKPTLETKSIQGLFLAGQINGTTGYEEAAAQGLIAGANAAVPGDALVLSRSDGYMGVLLDDLVTRGTAEPYRMLSARAEFRLSLRPDNADVRLTPRGIALGLVPPAQQASFEERANEISQVASALRTVEMSAAAWERQGLAIGQDGCLVSVAAALTRPSLSFNQAVCMVSEAGAVGSQELQRLVRQGMRRSSTATAVYDAHYEPHIQRQLADIEELRRDEAITIPQDLDYRAIQLVEQPALQSAPDFQRQELFQQEGDGSELPAKKQPAKKKRRHQVAKVKGNWSEEEDARLVGLVAVHGEQSWSLIAQHFPGRIGKQCRERWHNQLRPDIKRDAWTAEEEEALIEAHTRLGNRWADIAKHISGRTENAVKNHWNATLRRKDSAFEKANTPTVLKDYMRSLRLTGSKRKRTGPAAGLRDASARQRKKPAALQDTVSEDDTASFDSARGGMAAMKALAHDLHYKSQGHAQSSRGVTADDLLLEHMVSLLEEETCPEEAKSSCGMVDGFGSSTEVPFAPPLWWRSQPGPGQPQDLIVIESGPLQDVEDYTAHLPATHKETATYSGFGPDIVPLHNCNRGPDFGDKVCKAVRYILQIVRQRANLGDALVALRIGRKSSSATGLIVAVSADAWVHAAQAVQDAINHIYALRF</sequence>
<keyword evidence="5" id="KW-0274">FAD</keyword>
<dbReference type="Gene3D" id="1.10.10.60">
    <property type="entry name" value="Homeodomain-like"/>
    <property type="match status" value="2"/>
</dbReference>
<dbReference type="PROSITE" id="PS50090">
    <property type="entry name" value="MYB_LIKE"/>
    <property type="match status" value="2"/>
</dbReference>
<feature type="domain" description="HTH myb-type" evidence="9">
    <location>
        <begin position="727"/>
        <end position="779"/>
    </location>
</feature>
<protein>
    <submittedName>
        <fullName evidence="10">Uncharacterized protein</fullName>
    </submittedName>
</protein>
<keyword evidence="11" id="KW-1185">Reference proteome</keyword>
<dbReference type="GO" id="GO:0003677">
    <property type="term" value="F:DNA binding"/>
    <property type="evidence" value="ECO:0007669"/>
    <property type="project" value="UniProtKB-KW"/>
</dbReference>
<dbReference type="GO" id="GO:0002098">
    <property type="term" value="P:tRNA wobble uridine modification"/>
    <property type="evidence" value="ECO:0007669"/>
    <property type="project" value="TreeGrafter"/>
</dbReference>
<feature type="region of interest" description="Disordered" evidence="7">
    <location>
        <begin position="225"/>
        <end position="245"/>
    </location>
</feature>
<comment type="cofactor">
    <cofactor evidence="1">
        <name>FAD</name>
        <dbReference type="ChEBI" id="CHEBI:57692"/>
    </cofactor>
</comment>
<dbReference type="InterPro" id="IPR002218">
    <property type="entry name" value="MnmG-rel"/>
</dbReference>
<evidence type="ECO:0000259" key="8">
    <source>
        <dbReference type="PROSITE" id="PS50090"/>
    </source>
</evidence>
<keyword evidence="3" id="KW-0285">Flavoprotein</keyword>
<evidence type="ECO:0000259" key="9">
    <source>
        <dbReference type="PROSITE" id="PS51294"/>
    </source>
</evidence>
<dbReference type="GO" id="GO:0050660">
    <property type="term" value="F:flavin adenine dinucleotide binding"/>
    <property type="evidence" value="ECO:0007669"/>
    <property type="project" value="InterPro"/>
</dbReference>
<dbReference type="SMART" id="SM01228">
    <property type="entry name" value="GIDA_assoc_3"/>
    <property type="match status" value="1"/>
</dbReference>
<dbReference type="PROSITE" id="PS51294">
    <property type="entry name" value="HTH_MYB"/>
    <property type="match status" value="2"/>
</dbReference>
<dbReference type="InterPro" id="IPR036188">
    <property type="entry name" value="FAD/NAD-bd_sf"/>
</dbReference>
<evidence type="ECO:0000256" key="3">
    <source>
        <dbReference type="ARBA" id="ARBA00022630"/>
    </source>
</evidence>
<evidence type="ECO:0000256" key="6">
    <source>
        <dbReference type="ARBA" id="ARBA00023125"/>
    </source>
</evidence>
<reference evidence="10 11" key="1">
    <citation type="journal article" date="2024" name="Nat. Commun.">
        <title>Phylogenomics reveals the evolutionary origins of lichenization in chlorophyte algae.</title>
        <authorList>
            <person name="Puginier C."/>
            <person name="Libourel C."/>
            <person name="Otte J."/>
            <person name="Skaloud P."/>
            <person name="Haon M."/>
            <person name="Grisel S."/>
            <person name="Petersen M."/>
            <person name="Berrin J.G."/>
            <person name="Delaux P.M."/>
            <person name="Dal Grande F."/>
            <person name="Keller J."/>
        </authorList>
    </citation>
    <scope>NUCLEOTIDE SEQUENCE [LARGE SCALE GENOMIC DNA]</scope>
    <source>
        <strain evidence="10 11">SAG 2523</strain>
    </source>
</reference>
<evidence type="ECO:0000256" key="1">
    <source>
        <dbReference type="ARBA" id="ARBA00001974"/>
    </source>
</evidence>
<dbReference type="EMBL" id="JALJOV010001382">
    <property type="protein sequence ID" value="KAK9848751.1"/>
    <property type="molecule type" value="Genomic_DNA"/>
</dbReference>
<feature type="domain" description="Myb-like" evidence="8">
    <location>
        <begin position="776"/>
        <end position="826"/>
    </location>
</feature>
<dbReference type="PANTHER" id="PTHR11806:SF0">
    <property type="entry name" value="PROTEIN MTO1 HOMOLOG, MITOCHONDRIAL"/>
    <property type="match status" value="1"/>
</dbReference>
<dbReference type="PROSITE" id="PS01281">
    <property type="entry name" value="GIDA_2"/>
    <property type="match status" value="1"/>
</dbReference>
<dbReference type="Pfam" id="PF13921">
    <property type="entry name" value="Myb_DNA-bind_6"/>
    <property type="match status" value="1"/>
</dbReference>
<dbReference type="GO" id="GO:0005737">
    <property type="term" value="C:cytoplasm"/>
    <property type="evidence" value="ECO:0007669"/>
    <property type="project" value="UniProtKB-ARBA"/>
</dbReference>
<dbReference type="AlphaFoldDB" id="A0AAW1SNW8"/>
<feature type="region of interest" description="Disordered" evidence="7">
    <location>
        <begin position="852"/>
        <end position="889"/>
    </location>
</feature>
<comment type="caution">
    <text evidence="10">The sequence shown here is derived from an EMBL/GenBank/DDBJ whole genome shotgun (WGS) entry which is preliminary data.</text>
</comment>
<keyword evidence="6" id="KW-0238">DNA-binding</keyword>
<gene>
    <name evidence="10" type="ORF">WJX84_003138</name>
</gene>
<evidence type="ECO:0000256" key="5">
    <source>
        <dbReference type="ARBA" id="ARBA00022827"/>
    </source>
</evidence>
<dbReference type="InterPro" id="IPR047001">
    <property type="entry name" value="MnmG_C_subdom"/>
</dbReference>
<accession>A0AAW1SNW8</accession>
<dbReference type="InterPro" id="IPR020595">
    <property type="entry name" value="MnmG-rel_CS"/>
</dbReference>
<evidence type="ECO:0000313" key="10">
    <source>
        <dbReference type="EMBL" id="KAK9848751.1"/>
    </source>
</evidence>
<dbReference type="SMART" id="SM00717">
    <property type="entry name" value="SANT"/>
    <property type="match status" value="2"/>
</dbReference>
<feature type="region of interest" description="Disordered" evidence="7">
    <location>
        <begin position="703"/>
        <end position="729"/>
    </location>
</feature>
<feature type="domain" description="HTH myb-type" evidence="9">
    <location>
        <begin position="780"/>
        <end position="830"/>
    </location>
</feature>